<gene>
    <name evidence="2" type="ORF">BU204_02880</name>
</gene>
<organism evidence="2 3">
    <name type="scientific">Actinophytocola xanthii</name>
    <dbReference type="NCBI Taxonomy" id="1912961"/>
    <lineage>
        <taxon>Bacteria</taxon>
        <taxon>Bacillati</taxon>
        <taxon>Actinomycetota</taxon>
        <taxon>Actinomycetes</taxon>
        <taxon>Pseudonocardiales</taxon>
        <taxon>Pseudonocardiaceae</taxon>
    </lineage>
</organism>
<dbReference type="AlphaFoldDB" id="A0A1Q8CY64"/>
<dbReference type="EMBL" id="MSIE01000002">
    <property type="protein sequence ID" value="OLF19306.1"/>
    <property type="molecule type" value="Genomic_DNA"/>
</dbReference>
<proteinExistence type="predicted"/>
<name>A0A1Q8CY64_9PSEU</name>
<keyword evidence="3" id="KW-1185">Reference proteome</keyword>
<evidence type="ECO:0000259" key="1">
    <source>
        <dbReference type="Pfam" id="PF11575"/>
    </source>
</evidence>
<dbReference type="RefSeq" id="WP_075123910.1">
    <property type="nucleotide sequence ID" value="NZ_MSIE01000002.1"/>
</dbReference>
<accession>A0A1Q8CY64</accession>
<dbReference type="InterPro" id="IPR024726">
    <property type="entry name" value="FhuF_C"/>
</dbReference>
<dbReference type="Pfam" id="PF11575">
    <property type="entry name" value="FhuF_C"/>
    <property type="match status" value="1"/>
</dbReference>
<protein>
    <recommendedName>
        <fullName evidence="1">Ferric siderophore reductase C-terminal domain-containing protein</fullName>
    </recommendedName>
</protein>
<evidence type="ECO:0000313" key="2">
    <source>
        <dbReference type="EMBL" id="OLF19306.1"/>
    </source>
</evidence>
<sequence length="219" mass="23084">MPDADPDDLAGLGPFFGVRRAVDGDRWLPLRDLLREPVLAARVRHVHTVLAERAGVEIEPRVAASTMSLGLFARVVSPVLGAAVLGVPLPRPTLDDTWWRPVEQGPWPLALTGPDARPRFSDLVADVLEPLVEALAGQYALSRRVLRGNIASAALGAVHMIGTARPGLAAAALDVGAALLAGPLAGTGELRGGFRRSSCCLYYRIPGGGYCGDCVLADR</sequence>
<dbReference type="Proteomes" id="UP000185596">
    <property type="component" value="Unassembled WGS sequence"/>
</dbReference>
<comment type="caution">
    <text evidence="2">The sequence shown here is derived from an EMBL/GenBank/DDBJ whole genome shotgun (WGS) entry which is preliminary data.</text>
</comment>
<dbReference type="OrthoDB" id="3290158at2"/>
<reference evidence="2 3" key="1">
    <citation type="submission" date="2016-12" db="EMBL/GenBank/DDBJ databases">
        <title>The draft genome sequence of Actinophytocola sp. 11-183.</title>
        <authorList>
            <person name="Wang W."/>
            <person name="Yuan L."/>
        </authorList>
    </citation>
    <scope>NUCLEOTIDE SEQUENCE [LARGE SCALE GENOMIC DNA]</scope>
    <source>
        <strain evidence="2 3">11-183</strain>
    </source>
</reference>
<dbReference type="GO" id="GO:0051537">
    <property type="term" value="F:2 iron, 2 sulfur cluster binding"/>
    <property type="evidence" value="ECO:0007669"/>
    <property type="project" value="InterPro"/>
</dbReference>
<evidence type="ECO:0000313" key="3">
    <source>
        <dbReference type="Proteomes" id="UP000185596"/>
    </source>
</evidence>
<dbReference type="STRING" id="1912961.BU204_02880"/>
<feature type="domain" description="Ferric siderophore reductase C-terminal" evidence="1">
    <location>
        <begin position="196"/>
        <end position="216"/>
    </location>
</feature>